<dbReference type="GO" id="GO:0016226">
    <property type="term" value="P:iron-sulfur cluster assembly"/>
    <property type="evidence" value="ECO:0007669"/>
    <property type="project" value="InterPro"/>
</dbReference>
<evidence type="ECO:0000256" key="1">
    <source>
        <dbReference type="ARBA" id="ARBA00043967"/>
    </source>
</evidence>
<gene>
    <name evidence="4" type="primary">sufD</name>
    <name evidence="4" type="ORF">F6R98_00560</name>
</gene>
<dbReference type="InterPro" id="IPR045595">
    <property type="entry name" value="SufBD_N"/>
</dbReference>
<sequence>MSVAEYLDEVSHAIASRNERLPDWLKAEREQARNRFSASGFPTVRDEAWKYMAPLPMLKRSFMPASTLLPEPPESAARLLEHWFLPDAWVIVLLDGYFAPALSRLDGLAPRVVLTGLNRALSEFPERVRLHSQTARGADASYRHGLFYFNAAVFTDGMYLEIPSGAVLNRPVQLLHISTRAEGLAVTHNLAVLGEGASAQLIETYVSAPGVNCMTSASTGLSLAPSARLEHFKIQAESEQAAHFASLHADQSPSSLLIQHNITLGGSWVRNDIASELRQGAECRLSGLFLGRHRQYIDNHTRIVHAEPHAVSRQEYRGVMMDRSRGVFQGRIVVAPGAQQTSAAMNSRNLLLSPDAEIDAKPQLEILADDVRCSHGFSVGDLAPESLFFLASRGIDAATARNMLIFAFAYERVEQIALTSLRSRVQDRLLDSFPHTDIRRDWL</sequence>
<dbReference type="PANTHER" id="PTHR43575">
    <property type="entry name" value="PROTEIN ABCI7, CHLOROPLASTIC"/>
    <property type="match status" value="1"/>
</dbReference>
<dbReference type="SUPFAM" id="SSF101960">
    <property type="entry name" value="Stabilizer of iron transporter SufD"/>
    <property type="match status" value="1"/>
</dbReference>
<dbReference type="AlphaFoldDB" id="A0A5Q0BBG6"/>
<dbReference type="OrthoDB" id="9768262at2"/>
<protein>
    <submittedName>
        <fullName evidence="4">Fe-S cluster assembly protein SufD</fullName>
    </submittedName>
</protein>
<dbReference type="EMBL" id="CP044205">
    <property type="protein sequence ID" value="QFY41293.1"/>
    <property type="molecule type" value="Genomic_DNA"/>
</dbReference>
<proteinExistence type="inferred from homology"/>
<dbReference type="InterPro" id="IPR011542">
    <property type="entry name" value="SUF_FeS_clus_asmbl_SufD"/>
</dbReference>
<organism evidence="4 5">
    <name type="scientific">Candidatus Methylospira mobilis</name>
    <dbReference type="NCBI Taxonomy" id="1808979"/>
    <lineage>
        <taxon>Bacteria</taxon>
        <taxon>Pseudomonadati</taxon>
        <taxon>Pseudomonadota</taxon>
        <taxon>Gammaproteobacteria</taxon>
        <taxon>Methylococcales</taxon>
        <taxon>Methylococcaceae</taxon>
        <taxon>Candidatus Methylospira</taxon>
    </lineage>
</organism>
<dbReference type="FunCoup" id="A0A5Q0BBG6">
    <property type="interactions" value="385"/>
</dbReference>
<accession>A0A5Q0BBG6</accession>
<keyword evidence="5" id="KW-1185">Reference proteome</keyword>
<evidence type="ECO:0000313" key="5">
    <source>
        <dbReference type="Proteomes" id="UP000325755"/>
    </source>
</evidence>
<dbReference type="RefSeq" id="WP_153247270.1">
    <property type="nucleotide sequence ID" value="NZ_CP044205.1"/>
</dbReference>
<dbReference type="PANTHER" id="PTHR43575:SF1">
    <property type="entry name" value="PROTEIN ABCI7, CHLOROPLASTIC"/>
    <property type="match status" value="1"/>
</dbReference>
<evidence type="ECO:0000313" key="4">
    <source>
        <dbReference type="EMBL" id="QFY41293.1"/>
    </source>
</evidence>
<feature type="domain" description="SUF system FeS cluster assembly SufBD N-terminal" evidence="3">
    <location>
        <begin position="12"/>
        <end position="174"/>
    </location>
</feature>
<evidence type="ECO:0000259" key="2">
    <source>
        <dbReference type="Pfam" id="PF01458"/>
    </source>
</evidence>
<dbReference type="Pfam" id="PF01458">
    <property type="entry name" value="SUFBD_core"/>
    <property type="match status" value="1"/>
</dbReference>
<dbReference type="InterPro" id="IPR037284">
    <property type="entry name" value="SUF_FeS_clus_asmbl_SufBD_sf"/>
</dbReference>
<comment type="similarity">
    <text evidence="1">Belongs to the iron-sulfur cluster assembly SufBD family.</text>
</comment>
<reference evidence="4 5" key="1">
    <citation type="submission" date="2019-09" db="EMBL/GenBank/DDBJ databases">
        <title>Ecophysiology of the spiral-shaped methanotroph Methylospira mobilis as revealed by the complete genome sequence.</title>
        <authorList>
            <person name="Oshkin I.Y."/>
            <person name="Dedysh S.N."/>
            <person name="Miroshnikov K."/>
            <person name="Danilova O.V."/>
            <person name="Hakobyan A."/>
            <person name="Liesack W."/>
        </authorList>
    </citation>
    <scope>NUCLEOTIDE SEQUENCE [LARGE SCALE GENOMIC DNA]</scope>
    <source>
        <strain evidence="4 5">Shm1</strain>
    </source>
</reference>
<dbReference type="Pfam" id="PF19295">
    <property type="entry name" value="SufBD_N"/>
    <property type="match status" value="1"/>
</dbReference>
<dbReference type="KEGG" id="mmob:F6R98_00560"/>
<dbReference type="InterPro" id="IPR055346">
    <property type="entry name" value="Fe-S_cluster_assembly_SufBD"/>
</dbReference>
<dbReference type="InterPro" id="IPR000825">
    <property type="entry name" value="SUF_FeS_clus_asmbl_SufBD_core"/>
</dbReference>
<feature type="domain" description="SUF system FeS cluster assembly SufBD core" evidence="2">
    <location>
        <begin position="179"/>
        <end position="408"/>
    </location>
</feature>
<name>A0A5Q0BBG6_9GAMM</name>
<dbReference type="Proteomes" id="UP000325755">
    <property type="component" value="Chromosome"/>
</dbReference>
<evidence type="ECO:0000259" key="3">
    <source>
        <dbReference type="Pfam" id="PF19295"/>
    </source>
</evidence>
<dbReference type="NCBIfam" id="TIGR01981">
    <property type="entry name" value="sufD"/>
    <property type="match status" value="1"/>
</dbReference>
<dbReference type="InParanoid" id="A0A5Q0BBG6"/>